<organism evidence="6 7">
    <name type="scientific">Lates calcarifer</name>
    <name type="common">Barramundi</name>
    <name type="synonym">Holocentrus calcarifer</name>
    <dbReference type="NCBI Taxonomy" id="8187"/>
    <lineage>
        <taxon>Eukaryota</taxon>
        <taxon>Metazoa</taxon>
        <taxon>Chordata</taxon>
        <taxon>Craniata</taxon>
        <taxon>Vertebrata</taxon>
        <taxon>Euteleostomi</taxon>
        <taxon>Actinopterygii</taxon>
        <taxon>Neopterygii</taxon>
        <taxon>Teleostei</taxon>
        <taxon>Neoteleostei</taxon>
        <taxon>Acanthomorphata</taxon>
        <taxon>Carangaria</taxon>
        <taxon>Carangaria incertae sedis</taxon>
        <taxon>Centropomidae</taxon>
        <taxon>Lates</taxon>
    </lineage>
</organism>
<evidence type="ECO:0000313" key="8">
    <source>
        <dbReference type="RefSeq" id="XP_018546014.1"/>
    </source>
</evidence>
<evidence type="ECO:0000256" key="2">
    <source>
        <dbReference type="ARBA" id="ARBA00022525"/>
    </source>
</evidence>
<dbReference type="Ensembl" id="ENSLCAT00010047930.1">
    <property type="protein sequence ID" value="ENSLCAP00010046800.1"/>
    <property type="gene ID" value="ENSLCAG00010021689.1"/>
</dbReference>
<dbReference type="InParanoid" id="A0A4W6F9E2"/>
<dbReference type="AlphaFoldDB" id="A0A4W6F9E2"/>
<dbReference type="Proteomes" id="UP000694890">
    <property type="component" value="Linkage group LG3"/>
</dbReference>
<dbReference type="PANTHER" id="PTHR11967">
    <property type="entry name" value="ALPHA-1-ACID GLYCOPROTEIN"/>
    <property type="match status" value="1"/>
</dbReference>
<dbReference type="SUPFAM" id="SSF50814">
    <property type="entry name" value="Lipocalins"/>
    <property type="match status" value="1"/>
</dbReference>
<evidence type="ECO:0000313" key="6">
    <source>
        <dbReference type="Ensembl" id="ENSLCAP00010046800.1"/>
    </source>
</evidence>
<comment type="subcellular location">
    <subcellularLocation>
        <location evidence="1">Secreted</location>
    </subcellularLocation>
</comment>
<reference evidence="6" key="3">
    <citation type="submission" date="2025-05" db="UniProtKB">
        <authorList>
            <consortium name="Ensembl"/>
        </authorList>
    </citation>
    <scope>IDENTIFICATION</scope>
</reference>
<name>A0A4W6F9E2_LATCA</name>
<reference evidence="7" key="1">
    <citation type="submission" date="2015-09" db="EMBL/GenBank/DDBJ databases">
        <authorList>
            <person name="Sai Rama Sridatta P."/>
        </authorList>
    </citation>
    <scope>NUCLEOTIDE SEQUENCE [LARGE SCALE GENOMIC DNA]</scope>
</reference>
<accession>A0A4W6F9E2</accession>
<evidence type="ECO:0000256" key="3">
    <source>
        <dbReference type="ARBA" id="ARBA00022729"/>
    </source>
</evidence>
<keyword evidence="3 5" id="KW-0732">Signal</keyword>
<dbReference type="GeneTree" id="ENSGT01030000234802"/>
<evidence type="ECO:0000256" key="1">
    <source>
        <dbReference type="ARBA" id="ARBA00004613"/>
    </source>
</evidence>
<evidence type="ECO:0000313" key="7">
    <source>
        <dbReference type="Proteomes" id="UP000314980"/>
    </source>
</evidence>
<dbReference type="KEGG" id="lcf:108892779"/>
<dbReference type="OrthoDB" id="8929479at2759"/>
<sequence>MCCVVKRAVLLLLLAAVIGSDPVPVPEDCEGLNKPLPRNDLHKIFGDWVLVWSVTDNAHGWQMEPKINSSHVELQLLPDNKTISFIERNLHINKSCSIYSLNMSFPSDSSDSNQHTLHTDAATEDMDGVVKPYNDSGVLDLYQSCPDCLIVVYRSPVHGQFLLSYKREGHHLDTEQLKADHSHHRKRAECLELPHDKLFVYDGVSDFCHKKSSPEVKQES</sequence>
<feature type="signal peptide" evidence="5">
    <location>
        <begin position="1"/>
        <end position="19"/>
    </location>
</feature>
<keyword evidence="7" id="KW-1185">Reference proteome</keyword>
<feature type="chain" id="PRO_5044613693" evidence="5">
    <location>
        <begin position="20"/>
        <end position="220"/>
    </location>
</feature>
<keyword evidence="2" id="KW-0964">Secreted</keyword>
<dbReference type="InterPro" id="IPR012674">
    <property type="entry name" value="Calycin"/>
</dbReference>
<proteinExistence type="predicted"/>
<dbReference type="Gene3D" id="2.40.128.20">
    <property type="match status" value="1"/>
</dbReference>
<reference evidence="8" key="2">
    <citation type="submission" date="2025-04" db="UniProtKB">
        <authorList>
            <consortium name="RefSeq"/>
        </authorList>
    </citation>
    <scope>IDENTIFICATION</scope>
    <source>
        <tissue evidence="8">Brain</tissue>
    </source>
</reference>
<protein>
    <submittedName>
        <fullName evidence="8">Saxitoxin and tetrodotoxin-binding protein 1</fullName>
    </submittedName>
</protein>
<dbReference type="PANTHER" id="PTHR11967:SF2">
    <property type="entry name" value="ALPHA-1-ACID GLYCOPROTEIN 1"/>
    <property type="match status" value="1"/>
</dbReference>
<dbReference type="RefSeq" id="XP_018546014.1">
    <property type="nucleotide sequence ID" value="XM_018690498.2"/>
</dbReference>
<dbReference type="GO" id="GO:0005576">
    <property type="term" value="C:extracellular region"/>
    <property type="evidence" value="ECO:0007669"/>
    <property type="project" value="UniProtKB-SubCell"/>
</dbReference>
<dbReference type="GeneID" id="108892779"/>
<gene>
    <name evidence="6 8" type="primary">LOC108892779</name>
</gene>
<dbReference type="Proteomes" id="UP000314980">
    <property type="component" value="Unassembled WGS sequence"/>
</dbReference>
<evidence type="ECO:0000256" key="4">
    <source>
        <dbReference type="ARBA" id="ARBA00023180"/>
    </source>
</evidence>
<evidence type="ECO:0000256" key="5">
    <source>
        <dbReference type="SAM" id="SignalP"/>
    </source>
</evidence>
<keyword evidence="4" id="KW-0325">Glycoprotein</keyword>